<feature type="non-terminal residue" evidence="13">
    <location>
        <position position="1"/>
    </location>
</feature>
<evidence type="ECO:0000256" key="9">
    <source>
        <dbReference type="ARBA" id="ARBA00023163"/>
    </source>
</evidence>
<feature type="domain" description="C2H2-type" evidence="12">
    <location>
        <begin position="24"/>
        <end position="52"/>
    </location>
</feature>
<dbReference type="EMBL" id="AMQN01015142">
    <property type="status" value="NOT_ANNOTATED_CDS"/>
    <property type="molecule type" value="Genomic_DNA"/>
</dbReference>
<dbReference type="EnsemblMetazoa" id="CapteT113736">
    <property type="protein sequence ID" value="CapteP113736"/>
    <property type="gene ID" value="CapteG113736"/>
</dbReference>
<reference evidence="13 15" key="2">
    <citation type="journal article" date="2013" name="Nature">
        <title>Insights into bilaterian evolution from three spiralian genomes.</title>
        <authorList>
            <person name="Simakov O."/>
            <person name="Marletaz F."/>
            <person name="Cho S.J."/>
            <person name="Edsinger-Gonzales E."/>
            <person name="Havlak P."/>
            <person name="Hellsten U."/>
            <person name="Kuo D.H."/>
            <person name="Larsson T."/>
            <person name="Lv J."/>
            <person name="Arendt D."/>
            <person name="Savage R."/>
            <person name="Osoegawa K."/>
            <person name="de Jong P."/>
            <person name="Grimwood J."/>
            <person name="Chapman J.A."/>
            <person name="Shapiro H."/>
            <person name="Aerts A."/>
            <person name="Otillar R.P."/>
            <person name="Terry A.Y."/>
            <person name="Boore J.L."/>
            <person name="Grigoriev I.V."/>
            <person name="Lindberg D.R."/>
            <person name="Seaver E.C."/>
            <person name="Weisblat D.A."/>
            <person name="Putnam N.H."/>
            <person name="Rokhsar D.S."/>
        </authorList>
    </citation>
    <scope>NUCLEOTIDE SEQUENCE</scope>
    <source>
        <strain evidence="13 15">I ESC-2004</strain>
    </source>
</reference>
<evidence type="ECO:0000259" key="12">
    <source>
        <dbReference type="PROSITE" id="PS50157"/>
    </source>
</evidence>
<proteinExistence type="inferred from homology"/>
<name>R7T6D7_CAPTE</name>
<keyword evidence="4" id="KW-0677">Repeat</keyword>
<evidence type="ECO:0000313" key="14">
    <source>
        <dbReference type="EnsemblMetazoa" id="CapteP113736"/>
    </source>
</evidence>
<keyword evidence="6" id="KW-0862">Zinc</keyword>
<evidence type="ECO:0000256" key="1">
    <source>
        <dbReference type="ARBA" id="ARBA00004123"/>
    </source>
</evidence>
<evidence type="ECO:0000256" key="3">
    <source>
        <dbReference type="ARBA" id="ARBA00022723"/>
    </source>
</evidence>
<sequence>CGKKFSRVWTMKTHYRVHTGEKPFKCPHCPYASNQRSNLSSHIARLHTDMQSNG</sequence>
<comment type="similarity">
    <text evidence="2">Belongs to the krueppel C2H2-type zinc-finger protein family.</text>
</comment>
<evidence type="ECO:0000313" key="15">
    <source>
        <dbReference type="Proteomes" id="UP000014760"/>
    </source>
</evidence>
<dbReference type="STRING" id="283909.R7T6D7"/>
<dbReference type="InterPro" id="IPR036236">
    <property type="entry name" value="Znf_C2H2_sf"/>
</dbReference>
<protein>
    <recommendedName>
        <fullName evidence="12">C2H2-type domain-containing protein</fullName>
    </recommendedName>
</protein>
<reference evidence="15" key="1">
    <citation type="submission" date="2012-12" db="EMBL/GenBank/DDBJ databases">
        <authorList>
            <person name="Hellsten U."/>
            <person name="Grimwood J."/>
            <person name="Chapman J.A."/>
            <person name="Shapiro H."/>
            <person name="Aerts A."/>
            <person name="Otillar R.P."/>
            <person name="Terry A.Y."/>
            <person name="Boore J.L."/>
            <person name="Simakov O."/>
            <person name="Marletaz F."/>
            <person name="Cho S.-J."/>
            <person name="Edsinger-Gonzales E."/>
            <person name="Havlak P."/>
            <person name="Kuo D.-H."/>
            <person name="Larsson T."/>
            <person name="Lv J."/>
            <person name="Arendt D."/>
            <person name="Savage R."/>
            <person name="Osoegawa K."/>
            <person name="de Jong P."/>
            <person name="Lindberg D.R."/>
            <person name="Seaver E.C."/>
            <person name="Weisblat D.A."/>
            <person name="Putnam N.H."/>
            <person name="Grigoriev I.V."/>
            <person name="Rokhsar D.S."/>
        </authorList>
    </citation>
    <scope>NUCLEOTIDE SEQUENCE</scope>
    <source>
        <strain evidence="15">I ESC-2004</strain>
    </source>
</reference>
<dbReference type="Gene3D" id="3.30.160.60">
    <property type="entry name" value="Classic Zinc Finger"/>
    <property type="match status" value="2"/>
</dbReference>
<dbReference type="GO" id="GO:0000981">
    <property type="term" value="F:DNA-binding transcription factor activity, RNA polymerase II-specific"/>
    <property type="evidence" value="ECO:0007669"/>
    <property type="project" value="TreeGrafter"/>
</dbReference>
<dbReference type="InterPro" id="IPR051967">
    <property type="entry name" value="Krueppel_C2H2-ZF"/>
</dbReference>
<dbReference type="GO" id="GO:0000978">
    <property type="term" value="F:RNA polymerase II cis-regulatory region sequence-specific DNA binding"/>
    <property type="evidence" value="ECO:0007669"/>
    <property type="project" value="TreeGrafter"/>
</dbReference>
<dbReference type="PANTHER" id="PTHR45925">
    <property type="entry name" value="ZINC FINGER PROTEIN"/>
    <property type="match status" value="1"/>
</dbReference>
<evidence type="ECO:0000256" key="6">
    <source>
        <dbReference type="ARBA" id="ARBA00022833"/>
    </source>
</evidence>
<accession>R7T6D7</accession>
<dbReference type="HOGENOM" id="CLU_002678_42_25_1"/>
<dbReference type="Pfam" id="PF00096">
    <property type="entry name" value="zf-C2H2"/>
    <property type="match status" value="2"/>
</dbReference>
<evidence type="ECO:0000256" key="4">
    <source>
        <dbReference type="ARBA" id="ARBA00022737"/>
    </source>
</evidence>
<gene>
    <name evidence="13" type="ORF">CAPTEDRAFT_113736</name>
</gene>
<keyword evidence="7" id="KW-0805">Transcription regulation</keyword>
<keyword evidence="8" id="KW-0238">DNA-binding</keyword>
<evidence type="ECO:0000256" key="10">
    <source>
        <dbReference type="ARBA" id="ARBA00023242"/>
    </source>
</evidence>
<evidence type="ECO:0000256" key="8">
    <source>
        <dbReference type="ARBA" id="ARBA00023125"/>
    </source>
</evidence>
<keyword evidence="3" id="KW-0479">Metal-binding</keyword>
<dbReference type="Proteomes" id="UP000014760">
    <property type="component" value="Unassembled WGS sequence"/>
</dbReference>
<keyword evidence="9" id="KW-0804">Transcription</keyword>
<dbReference type="GO" id="GO:0005634">
    <property type="term" value="C:nucleus"/>
    <property type="evidence" value="ECO:0007669"/>
    <property type="project" value="UniProtKB-SubCell"/>
</dbReference>
<keyword evidence="15" id="KW-1185">Reference proteome</keyword>
<evidence type="ECO:0000256" key="5">
    <source>
        <dbReference type="ARBA" id="ARBA00022771"/>
    </source>
</evidence>
<dbReference type="OrthoDB" id="654211at2759"/>
<dbReference type="SMART" id="SM00355">
    <property type="entry name" value="ZnF_C2H2"/>
    <property type="match status" value="2"/>
</dbReference>
<evidence type="ECO:0000313" key="13">
    <source>
        <dbReference type="EMBL" id="ELT88868.1"/>
    </source>
</evidence>
<evidence type="ECO:0000256" key="7">
    <source>
        <dbReference type="ARBA" id="ARBA00023015"/>
    </source>
</evidence>
<dbReference type="InterPro" id="IPR013087">
    <property type="entry name" value="Znf_C2H2_type"/>
</dbReference>
<reference evidence="14" key="3">
    <citation type="submission" date="2015-06" db="UniProtKB">
        <authorList>
            <consortium name="EnsemblMetazoa"/>
        </authorList>
    </citation>
    <scope>IDENTIFICATION</scope>
</reference>
<evidence type="ECO:0000256" key="11">
    <source>
        <dbReference type="PROSITE-ProRule" id="PRU00042"/>
    </source>
</evidence>
<keyword evidence="5 11" id="KW-0863">Zinc-finger</keyword>
<dbReference type="GO" id="GO:0008270">
    <property type="term" value="F:zinc ion binding"/>
    <property type="evidence" value="ECO:0007669"/>
    <property type="project" value="UniProtKB-KW"/>
</dbReference>
<keyword evidence="10" id="KW-0539">Nucleus</keyword>
<feature type="domain" description="C2H2-type" evidence="12">
    <location>
        <begin position="1"/>
        <end position="23"/>
    </location>
</feature>
<organism evidence="13">
    <name type="scientific">Capitella teleta</name>
    <name type="common">Polychaete worm</name>
    <dbReference type="NCBI Taxonomy" id="283909"/>
    <lineage>
        <taxon>Eukaryota</taxon>
        <taxon>Metazoa</taxon>
        <taxon>Spiralia</taxon>
        <taxon>Lophotrochozoa</taxon>
        <taxon>Annelida</taxon>
        <taxon>Polychaeta</taxon>
        <taxon>Sedentaria</taxon>
        <taxon>Scolecida</taxon>
        <taxon>Capitellidae</taxon>
        <taxon>Capitella</taxon>
    </lineage>
</organism>
<comment type="subcellular location">
    <subcellularLocation>
        <location evidence="1">Nucleus</location>
    </subcellularLocation>
</comment>
<dbReference type="AlphaFoldDB" id="R7T6D7"/>
<dbReference type="SUPFAM" id="SSF57667">
    <property type="entry name" value="beta-beta-alpha zinc fingers"/>
    <property type="match status" value="1"/>
</dbReference>
<dbReference type="EMBL" id="KB311652">
    <property type="protein sequence ID" value="ELT88868.1"/>
    <property type="molecule type" value="Genomic_DNA"/>
</dbReference>
<dbReference type="PROSITE" id="PS50157">
    <property type="entry name" value="ZINC_FINGER_C2H2_2"/>
    <property type="match status" value="2"/>
</dbReference>
<evidence type="ECO:0000256" key="2">
    <source>
        <dbReference type="ARBA" id="ARBA00006991"/>
    </source>
</evidence>
<dbReference type="FunFam" id="3.30.160.60:FF:000660">
    <property type="entry name" value="zinc finger protein 64 isoform X1"/>
    <property type="match status" value="1"/>
</dbReference>